<name>A0A670IFJ7_PODMU</name>
<keyword evidence="5 6" id="KW-0175">Coiled coil</keyword>
<dbReference type="InterPro" id="IPR029618">
    <property type="entry name" value="CCDC172"/>
</dbReference>
<evidence type="ECO:0000256" key="1">
    <source>
        <dbReference type="ARBA" id="ARBA00004496"/>
    </source>
</evidence>
<comment type="subcellular location">
    <subcellularLocation>
        <location evidence="1">Cytoplasm</location>
    </subcellularLocation>
</comment>
<evidence type="ECO:0000256" key="5">
    <source>
        <dbReference type="ARBA" id="ARBA00023054"/>
    </source>
</evidence>
<protein>
    <recommendedName>
        <fullName evidence="3">Coiled-coil domain-containing protein 172</fullName>
    </recommendedName>
</protein>
<organism evidence="7 8">
    <name type="scientific">Podarcis muralis</name>
    <name type="common">Wall lizard</name>
    <name type="synonym">Lacerta muralis</name>
    <dbReference type="NCBI Taxonomy" id="64176"/>
    <lineage>
        <taxon>Eukaryota</taxon>
        <taxon>Metazoa</taxon>
        <taxon>Chordata</taxon>
        <taxon>Craniata</taxon>
        <taxon>Vertebrata</taxon>
        <taxon>Euteleostomi</taxon>
        <taxon>Lepidosauria</taxon>
        <taxon>Squamata</taxon>
        <taxon>Bifurcata</taxon>
        <taxon>Unidentata</taxon>
        <taxon>Episquamata</taxon>
        <taxon>Laterata</taxon>
        <taxon>Lacertibaenia</taxon>
        <taxon>Lacertidae</taxon>
        <taxon>Podarcis</taxon>
    </lineage>
</organism>
<dbReference type="PANTHER" id="PTHR22419:SF2">
    <property type="entry name" value="COILED-COIL DOMAIN-CONTAINING PROTEIN 172"/>
    <property type="match status" value="1"/>
</dbReference>
<reference evidence="7 8" key="1">
    <citation type="journal article" date="2019" name="Proc. Natl. Acad. Sci. U.S.A.">
        <title>Regulatory changes in pterin and carotenoid genes underlie balanced color polymorphisms in the wall lizard.</title>
        <authorList>
            <person name="Andrade P."/>
            <person name="Pinho C."/>
            <person name="Perez I de Lanuza G."/>
            <person name="Afonso S."/>
            <person name="Brejcha J."/>
            <person name="Rubin C.J."/>
            <person name="Wallerman O."/>
            <person name="Pereira P."/>
            <person name="Sabatino S.J."/>
            <person name="Bellati A."/>
            <person name="Pellitteri-Rosa D."/>
            <person name="Bosakova Z."/>
            <person name="Bunikis I."/>
            <person name="Carretero M.A."/>
            <person name="Feiner N."/>
            <person name="Marsik P."/>
            <person name="Pauperio F."/>
            <person name="Salvi D."/>
            <person name="Soler L."/>
            <person name="While G.M."/>
            <person name="Uller T."/>
            <person name="Font E."/>
            <person name="Andersson L."/>
            <person name="Carneiro M."/>
        </authorList>
    </citation>
    <scope>NUCLEOTIDE SEQUENCE</scope>
</reference>
<reference evidence="7" key="2">
    <citation type="submission" date="2025-08" db="UniProtKB">
        <authorList>
            <consortium name="Ensembl"/>
        </authorList>
    </citation>
    <scope>IDENTIFICATION</scope>
</reference>
<dbReference type="Ensembl" id="ENSPMRT00000010867.1">
    <property type="protein sequence ID" value="ENSPMRP00000010202.1"/>
    <property type="gene ID" value="ENSPMRG00000006802.1"/>
</dbReference>
<dbReference type="OMA" id="EILQMVC"/>
<keyword evidence="4" id="KW-0963">Cytoplasm</keyword>
<evidence type="ECO:0000313" key="8">
    <source>
        <dbReference type="Proteomes" id="UP000472272"/>
    </source>
</evidence>
<evidence type="ECO:0000313" key="7">
    <source>
        <dbReference type="Ensembl" id="ENSPMRP00000010202.1"/>
    </source>
</evidence>
<evidence type="ECO:0000256" key="2">
    <source>
        <dbReference type="ARBA" id="ARBA00008975"/>
    </source>
</evidence>
<dbReference type="GeneTree" id="ENSGT00390000005203"/>
<evidence type="ECO:0000256" key="4">
    <source>
        <dbReference type="ARBA" id="ARBA00022490"/>
    </source>
</evidence>
<accession>A0A670IFJ7</accession>
<dbReference type="Proteomes" id="UP000472272">
    <property type="component" value="Chromosome 5"/>
</dbReference>
<evidence type="ECO:0000256" key="3">
    <source>
        <dbReference type="ARBA" id="ARBA00022327"/>
    </source>
</evidence>
<dbReference type="GO" id="GO:0005737">
    <property type="term" value="C:cytoplasm"/>
    <property type="evidence" value="ECO:0007669"/>
    <property type="project" value="UniProtKB-SubCell"/>
</dbReference>
<sequence>SLLYTFSMGTKKKIAIEDERFLKEITEFNSEYGLTSKRELLIKKRVKAEICELGEKENVLRNGIVSFSDLEEEIREAKNTTKCLETEKNKISEKPQTDPECARLKKKLESYREDEMENACEALQTEIEFLDLGLAVQWYLRLRS</sequence>
<dbReference type="AlphaFoldDB" id="A0A670IFJ7"/>
<comment type="similarity">
    <text evidence="2">Belongs to the CCDC172 family.</text>
</comment>
<keyword evidence="8" id="KW-1185">Reference proteome</keyword>
<gene>
    <name evidence="7" type="primary">CCDC172</name>
</gene>
<dbReference type="PANTHER" id="PTHR22419">
    <property type="entry name" value="COILED-COIL DOMAIN-CONTAINING PROTEIN 172"/>
    <property type="match status" value="1"/>
</dbReference>
<reference evidence="7" key="3">
    <citation type="submission" date="2025-09" db="UniProtKB">
        <authorList>
            <consortium name="Ensembl"/>
        </authorList>
    </citation>
    <scope>IDENTIFICATION</scope>
</reference>
<evidence type="ECO:0000256" key="6">
    <source>
        <dbReference type="SAM" id="Coils"/>
    </source>
</evidence>
<proteinExistence type="inferred from homology"/>
<feature type="coiled-coil region" evidence="6">
    <location>
        <begin position="67"/>
        <end position="94"/>
    </location>
</feature>